<dbReference type="EMBL" id="MCGO01000033">
    <property type="protein sequence ID" value="ORY40936.1"/>
    <property type="molecule type" value="Genomic_DNA"/>
</dbReference>
<dbReference type="AlphaFoldDB" id="A0A1Y2C1U6"/>
<gene>
    <name evidence="2" type="ORF">BCR33DRAFT_719050</name>
</gene>
<sequence>MEELYTAVLRHKETLARKNPKNVDWEVEYYKLHNTTGAMMDTYYSTQTGQVGFSQFHKDLKHLDHIEQSLSDREDSFTENSRLAKENVKLHETNMELLDLVRRLQSEHGDLKKEVEYLMVEIHRLEVERTDLLSLLARVNIVVYHLEKIEEEEYGMLETVVDLKRRVSELSTEAFASKKHVQELQKTKEESEECVTMFQSLKDDNRALADTLDYVRDQLLDVEHERDAAIEKFKVKQECSVTKPEAFVTESKETGSISDEMLGITTNLDTVCQSVQRVNQILKTQSMTEPRPLSTVTPKLRTFFKTLNPNLSRSTIPRSLTANQSSAPVSFSSPAAYPNAGISILPYETRIQDQIPMPPAPSIRRERKESLGAGSPLRRVDSPIVAADLAAAASSSGLKLSENEDEKLERPVTPGASFQIGDVVLEKGGSCGTR</sequence>
<name>A0A1Y2C1U6_9FUNG</name>
<feature type="region of interest" description="Disordered" evidence="1">
    <location>
        <begin position="354"/>
        <end position="377"/>
    </location>
</feature>
<keyword evidence="3" id="KW-1185">Reference proteome</keyword>
<dbReference type="OrthoDB" id="2161486at2759"/>
<feature type="region of interest" description="Disordered" evidence="1">
    <location>
        <begin position="394"/>
        <end position="415"/>
    </location>
</feature>
<dbReference type="Proteomes" id="UP000193642">
    <property type="component" value="Unassembled WGS sequence"/>
</dbReference>
<protein>
    <submittedName>
        <fullName evidence="2">Uncharacterized protein</fullName>
    </submittedName>
</protein>
<comment type="caution">
    <text evidence="2">The sequence shown here is derived from an EMBL/GenBank/DDBJ whole genome shotgun (WGS) entry which is preliminary data.</text>
</comment>
<proteinExistence type="predicted"/>
<organism evidence="2 3">
    <name type="scientific">Rhizoclosmatium globosum</name>
    <dbReference type="NCBI Taxonomy" id="329046"/>
    <lineage>
        <taxon>Eukaryota</taxon>
        <taxon>Fungi</taxon>
        <taxon>Fungi incertae sedis</taxon>
        <taxon>Chytridiomycota</taxon>
        <taxon>Chytridiomycota incertae sedis</taxon>
        <taxon>Chytridiomycetes</taxon>
        <taxon>Chytridiales</taxon>
        <taxon>Chytriomycetaceae</taxon>
        <taxon>Rhizoclosmatium</taxon>
    </lineage>
</organism>
<reference evidence="2 3" key="1">
    <citation type="submission" date="2016-07" db="EMBL/GenBank/DDBJ databases">
        <title>Pervasive Adenine N6-methylation of Active Genes in Fungi.</title>
        <authorList>
            <consortium name="DOE Joint Genome Institute"/>
            <person name="Mondo S.J."/>
            <person name="Dannebaum R.O."/>
            <person name="Kuo R.C."/>
            <person name="Labutti K."/>
            <person name="Haridas S."/>
            <person name="Kuo A."/>
            <person name="Salamov A."/>
            <person name="Ahrendt S.R."/>
            <person name="Lipzen A."/>
            <person name="Sullivan W."/>
            <person name="Andreopoulos W.B."/>
            <person name="Clum A."/>
            <person name="Lindquist E."/>
            <person name="Daum C."/>
            <person name="Ramamoorthy G.K."/>
            <person name="Gryganskyi A."/>
            <person name="Culley D."/>
            <person name="Magnuson J.K."/>
            <person name="James T.Y."/>
            <person name="O'Malley M.A."/>
            <person name="Stajich J.E."/>
            <person name="Spatafora J.W."/>
            <person name="Visel A."/>
            <person name="Grigoriev I.V."/>
        </authorList>
    </citation>
    <scope>NUCLEOTIDE SEQUENCE [LARGE SCALE GENOMIC DNA]</scope>
    <source>
        <strain evidence="2 3">JEL800</strain>
    </source>
</reference>
<evidence type="ECO:0000256" key="1">
    <source>
        <dbReference type="SAM" id="MobiDB-lite"/>
    </source>
</evidence>
<evidence type="ECO:0000313" key="2">
    <source>
        <dbReference type="EMBL" id="ORY40936.1"/>
    </source>
</evidence>
<evidence type="ECO:0000313" key="3">
    <source>
        <dbReference type="Proteomes" id="UP000193642"/>
    </source>
</evidence>
<accession>A0A1Y2C1U6</accession>